<organism evidence="2 3">
    <name type="scientific">Culter alburnus</name>
    <name type="common">Topmouth culter</name>
    <dbReference type="NCBI Taxonomy" id="194366"/>
    <lineage>
        <taxon>Eukaryota</taxon>
        <taxon>Metazoa</taxon>
        <taxon>Chordata</taxon>
        <taxon>Craniata</taxon>
        <taxon>Vertebrata</taxon>
        <taxon>Euteleostomi</taxon>
        <taxon>Actinopterygii</taxon>
        <taxon>Neopterygii</taxon>
        <taxon>Teleostei</taxon>
        <taxon>Ostariophysi</taxon>
        <taxon>Cypriniformes</taxon>
        <taxon>Xenocyprididae</taxon>
        <taxon>Xenocypridinae</taxon>
        <taxon>Culter</taxon>
    </lineage>
</organism>
<accession>A0AAW2AK97</accession>
<evidence type="ECO:0000313" key="3">
    <source>
        <dbReference type="Proteomes" id="UP001479290"/>
    </source>
</evidence>
<comment type="caution">
    <text evidence="2">The sequence shown here is derived from an EMBL/GenBank/DDBJ whole genome shotgun (WGS) entry which is preliminary data.</text>
</comment>
<evidence type="ECO:0000256" key="1">
    <source>
        <dbReference type="SAM" id="MobiDB-lite"/>
    </source>
</evidence>
<keyword evidence="3" id="KW-1185">Reference proteome</keyword>
<feature type="region of interest" description="Disordered" evidence="1">
    <location>
        <begin position="79"/>
        <end position="101"/>
    </location>
</feature>
<proteinExistence type="predicted"/>
<dbReference type="AlphaFoldDB" id="A0AAW2AK97"/>
<feature type="compositionally biased region" description="Basic and acidic residues" evidence="1">
    <location>
        <begin position="85"/>
        <end position="101"/>
    </location>
</feature>
<name>A0AAW2AK97_CULAL</name>
<dbReference type="Proteomes" id="UP001479290">
    <property type="component" value="Unassembled WGS sequence"/>
</dbReference>
<dbReference type="EMBL" id="JAWDJR010000005">
    <property type="protein sequence ID" value="KAK9974004.1"/>
    <property type="molecule type" value="Genomic_DNA"/>
</dbReference>
<sequence length="130" mass="15224">MDRLTFVVTMQRQSMAERRRQVEMYPNPRSPLSPLSLQLLSFSRSLSQRPPFAPLFFSVSLLTDLSIEENRVWREGGNVKRKGVGRRERENTRGFSKRGKDEERNAFVSMRIWEILQKKTRGYEQMKGGG</sequence>
<evidence type="ECO:0000313" key="2">
    <source>
        <dbReference type="EMBL" id="KAK9974004.1"/>
    </source>
</evidence>
<gene>
    <name evidence="2" type="ORF">ABG768_022115</name>
</gene>
<protein>
    <submittedName>
        <fullName evidence="2">Uncharacterized protein</fullName>
    </submittedName>
</protein>
<reference evidence="2 3" key="1">
    <citation type="submission" date="2024-05" db="EMBL/GenBank/DDBJ databases">
        <title>A high-quality chromosomal-level genome assembly of Topmouth culter (Culter alburnus).</title>
        <authorList>
            <person name="Zhao H."/>
        </authorList>
    </citation>
    <scope>NUCLEOTIDE SEQUENCE [LARGE SCALE GENOMIC DNA]</scope>
    <source>
        <strain evidence="2">CATC2023</strain>
        <tissue evidence="2">Muscle</tissue>
    </source>
</reference>